<comment type="cofactor">
    <cofactor evidence="2">
        <name>Zn(2+)</name>
        <dbReference type="ChEBI" id="CHEBI:29105"/>
    </cofactor>
</comment>
<dbReference type="InterPro" id="IPR011650">
    <property type="entry name" value="Peptidase_M20_dimer"/>
</dbReference>
<evidence type="ECO:0000259" key="12">
    <source>
        <dbReference type="Pfam" id="PF07687"/>
    </source>
</evidence>
<evidence type="ECO:0000313" key="14">
    <source>
        <dbReference type="Proteomes" id="UP000502196"/>
    </source>
</evidence>
<dbReference type="InterPro" id="IPR002933">
    <property type="entry name" value="Peptidase_M20"/>
</dbReference>
<dbReference type="PROSITE" id="PS00758">
    <property type="entry name" value="ARGE_DAPE_CPG2_1"/>
    <property type="match status" value="1"/>
</dbReference>
<evidence type="ECO:0000256" key="3">
    <source>
        <dbReference type="ARBA" id="ARBA00005130"/>
    </source>
</evidence>
<dbReference type="GO" id="GO:0046872">
    <property type="term" value="F:metal ion binding"/>
    <property type="evidence" value="ECO:0007669"/>
    <property type="project" value="UniProtKB-KW"/>
</dbReference>
<dbReference type="SUPFAM" id="SSF53187">
    <property type="entry name" value="Zn-dependent exopeptidases"/>
    <property type="match status" value="1"/>
</dbReference>
<dbReference type="InterPro" id="IPR001261">
    <property type="entry name" value="ArgE/DapE_CS"/>
</dbReference>
<sequence length="409" mass="44041">MKTAHYIEIDQDELIRLTQALVRIPSVYRPGEPGGTEAEVALFIADYLRKLGAEVFVEEAAPGRPNVIGRIRGRGPGKTLLFEGHTDVVTAGDPGRWSVDPFGGELLDGRIYGRGACDTKGNTAAMILAAKALLDAGRDFPGTILLCIPVDEEGMMIGIKHFIRQGWARGVDGAIICEPEENQICVAQKGALRIRLDFAGKMAHGAMPYAGINPIPRLAKFLVNVEQWEEREVRRLGRHPYLGVPHITPTIVRAPAEGEAQVNVVPGEATVFLDLRTVPGQDHERLVADLRGILDSLAVGDPDFSASFEVLDDRPCTETDPGDPVVRAVAEAYRAVTGREPVYNGVPGATDGTFLHAWAGIPVVTTGAGSRTLPHQVDEYVDVEELAITARMYAEAARRFLAGSGAGES</sequence>
<evidence type="ECO:0000256" key="6">
    <source>
        <dbReference type="ARBA" id="ARBA00016853"/>
    </source>
</evidence>
<dbReference type="InterPro" id="IPR010182">
    <property type="entry name" value="ArgE/DapE"/>
</dbReference>
<evidence type="ECO:0000256" key="9">
    <source>
        <dbReference type="ARBA" id="ARBA00022833"/>
    </source>
</evidence>
<dbReference type="CDD" id="cd08659">
    <property type="entry name" value="M20_ArgE_DapE-like"/>
    <property type="match status" value="1"/>
</dbReference>
<dbReference type="PROSITE" id="PS00759">
    <property type="entry name" value="ARGE_DAPE_CPG2_2"/>
    <property type="match status" value="1"/>
</dbReference>
<feature type="domain" description="Peptidase M20 dimerisation" evidence="12">
    <location>
        <begin position="186"/>
        <end position="299"/>
    </location>
</feature>
<evidence type="ECO:0000256" key="1">
    <source>
        <dbReference type="ARBA" id="ARBA00001941"/>
    </source>
</evidence>
<comment type="pathway">
    <text evidence="3">Amino-acid biosynthesis; L-lysine biosynthesis via DAP pathway; LL-2,6-diaminopimelate from (S)-tetrahydrodipicolinate (succinylase route): step 3/3.</text>
</comment>
<dbReference type="NCBIfam" id="TIGR01910">
    <property type="entry name" value="DapE-ArgE"/>
    <property type="match status" value="1"/>
</dbReference>
<dbReference type="InterPro" id="IPR036264">
    <property type="entry name" value="Bact_exopeptidase_dim_dom"/>
</dbReference>
<keyword evidence="9" id="KW-0862">Zinc</keyword>
<dbReference type="GO" id="GO:0009089">
    <property type="term" value="P:lysine biosynthetic process via diaminopimelate"/>
    <property type="evidence" value="ECO:0007669"/>
    <property type="project" value="UniProtKB-UniPathway"/>
</dbReference>
<dbReference type="Pfam" id="PF07687">
    <property type="entry name" value="M20_dimer"/>
    <property type="match status" value="1"/>
</dbReference>
<keyword evidence="10" id="KW-0170">Cobalt</keyword>
<accession>A0A6F9EHY1</accession>
<keyword evidence="7" id="KW-0479">Metal-binding</keyword>
<dbReference type="EMBL" id="LR792683">
    <property type="protein sequence ID" value="CAB3396098.1"/>
    <property type="molecule type" value="Genomic_DNA"/>
</dbReference>
<dbReference type="UniPathway" id="UPA00034">
    <property type="reaction ID" value="UER00021"/>
</dbReference>
<dbReference type="Gene3D" id="3.30.70.360">
    <property type="match status" value="1"/>
</dbReference>
<dbReference type="GO" id="GO:0009014">
    <property type="term" value="F:succinyl-diaminopimelate desuccinylase activity"/>
    <property type="evidence" value="ECO:0007669"/>
    <property type="project" value="UniProtKB-EC"/>
</dbReference>
<reference evidence="13 14" key="1">
    <citation type="submission" date="2020-04" db="EMBL/GenBank/DDBJ databases">
        <authorList>
            <person name="Hogendoorn C."/>
        </authorList>
    </citation>
    <scope>NUCLEOTIDE SEQUENCE [LARGE SCALE GENOMIC DNA]</scope>
    <source>
        <strain evidence="13">COOX1</strain>
    </source>
</reference>
<evidence type="ECO:0000256" key="5">
    <source>
        <dbReference type="ARBA" id="ARBA00011921"/>
    </source>
</evidence>
<dbReference type="AlphaFoldDB" id="A0A6F9EHY1"/>
<protein>
    <recommendedName>
        <fullName evidence="6">Probable succinyl-diaminopimelate desuccinylase</fullName>
        <ecNumber evidence="5">3.5.1.18</ecNumber>
    </recommendedName>
</protein>
<comment type="similarity">
    <text evidence="4">Belongs to the peptidase M20A family.</text>
</comment>
<evidence type="ECO:0000256" key="7">
    <source>
        <dbReference type="ARBA" id="ARBA00022723"/>
    </source>
</evidence>
<dbReference type="RefSeq" id="WP_170086557.1">
    <property type="nucleotide sequence ID" value="NZ_CP047972.1"/>
</dbReference>
<dbReference type="Proteomes" id="UP000502196">
    <property type="component" value="Chromosome"/>
</dbReference>
<keyword evidence="8" id="KW-0378">Hydrolase</keyword>
<comment type="catalytic activity">
    <reaction evidence="11">
        <text>N-succinyl-(2S,6S)-2,6-diaminopimelate + H2O = (2S,6S)-2,6-diaminopimelate + succinate</text>
        <dbReference type="Rhea" id="RHEA:22608"/>
        <dbReference type="ChEBI" id="CHEBI:15377"/>
        <dbReference type="ChEBI" id="CHEBI:30031"/>
        <dbReference type="ChEBI" id="CHEBI:57609"/>
        <dbReference type="ChEBI" id="CHEBI:58087"/>
        <dbReference type="EC" id="3.5.1.18"/>
    </reaction>
</comment>
<dbReference type="EC" id="3.5.1.18" evidence="5"/>
<dbReference type="Pfam" id="PF01546">
    <property type="entry name" value="Peptidase_M20"/>
    <property type="match status" value="1"/>
</dbReference>
<evidence type="ECO:0000256" key="8">
    <source>
        <dbReference type="ARBA" id="ARBA00022801"/>
    </source>
</evidence>
<comment type="cofactor">
    <cofactor evidence="1">
        <name>Co(2+)</name>
        <dbReference type="ChEBI" id="CHEBI:48828"/>
    </cofactor>
</comment>
<evidence type="ECO:0000313" key="13">
    <source>
        <dbReference type="EMBL" id="CAB3396098.1"/>
    </source>
</evidence>
<gene>
    <name evidence="13" type="ORF">COOX1_3344</name>
</gene>
<organism evidence="13 14">
    <name type="scientific">Kyrpidia spormannii</name>
    <dbReference type="NCBI Taxonomy" id="2055160"/>
    <lineage>
        <taxon>Bacteria</taxon>
        <taxon>Bacillati</taxon>
        <taxon>Bacillota</taxon>
        <taxon>Bacilli</taxon>
        <taxon>Bacillales</taxon>
        <taxon>Alicyclobacillaceae</taxon>
        <taxon>Kyrpidia</taxon>
    </lineage>
</organism>
<evidence type="ECO:0000256" key="4">
    <source>
        <dbReference type="ARBA" id="ARBA00006247"/>
    </source>
</evidence>
<dbReference type="InterPro" id="IPR050072">
    <property type="entry name" value="Peptidase_M20A"/>
</dbReference>
<evidence type="ECO:0000256" key="11">
    <source>
        <dbReference type="ARBA" id="ARBA00051301"/>
    </source>
</evidence>
<dbReference type="Gene3D" id="3.40.630.10">
    <property type="entry name" value="Zn peptidases"/>
    <property type="match status" value="2"/>
</dbReference>
<evidence type="ECO:0000256" key="2">
    <source>
        <dbReference type="ARBA" id="ARBA00001947"/>
    </source>
</evidence>
<dbReference type="SUPFAM" id="SSF55031">
    <property type="entry name" value="Bacterial exopeptidase dimerisation domain"/>
    <property type="match status" value="1"/>
</dbReference>
<name>A0A6F9EHY1_9BACL</name>
<evidence type="ECO:0000256" key="10">
    <source>
        <dbReference type="ARBA" id="ARBA00023285"/>
    </source>
</evidence>
<dbReference type="PANTHER" id="PTHR43808">
    <property type="entry name" value="ACETYLORNITHINE DEACETYLASE"/>
    <property type="match status" value="1"/>
</dbReference>
<proteinExistence type="inferred from homology"/>